<sequence length="149" mass="16902">MESCIIKCCSVEHIREYGEIYAKAFSGEPWNDCWKIEDAILHVSEILESKQSYGLECLSEGKVVGFILVSTMLFHYGRVFEVNDLAVLPDYQRKGIATKLLERCLAEMEECGIKGVNLITANEGMLPEFYGKHGFERENGVILMGRKIE</sequence>
<evidence type="ECO:0000313" key="2">
    <source>
        <dbReference type="EMBL" id="MXP78442.1"/>
    </source>
</evidence>
<dbReference type="PANTHER" id="PTHR43617">
    <property type="entry name" value="L-AMINO ACID N-ACETYLTRANSFERASE"/>
    <property type="match status" value="1"/>
</dbReference>
<dbReference type="RefSeq" id="WP_159755030.1">
    <property type="nucleotide sequence ID" value="NZ_WUQX01000001.1"/>
</dbReference>
<dbReference type="Pfam" id="PF00583">
    <property type="entry name" value="Acetyltransf_1"/>
    <property type="match status" value="1"/>
</dbReference>
<reference evidence="2 3" key="1">
    <citation type="submission" date="2019-12" db="EMBL/GenBank/DDBJ databases">
        <title>Sporaefaciens musculi gen. nov., sp. nov., a novel bacterium isolated from the caecum of an obese mouse.</title>
        <authorList>
            <person name="Rasmussen T.S."/>
            <person name="Streidl T."/>
            <person name="Hitch T.C.A."/>
            <person name="Wortmann E."/>
            <person name="Deptula P."/>
            <person name="Hansen M."/>
            <person name="Nielsen D.S."/>
            <person name="Clavel T."/>
            <person name="Vogensen F.K."/>
        </authorList>
    </citation>
    <scope>NUCLEOTIDE SEQUENCE [LARGE SCALE GENOMIC DNA]</scope>
    <source>
        <strain evidence="2 3">WCA-9-b2</strain>
    </source>
</reference>
<dbReference type="EMBL" id="WUQX01000001">
    <property type="protein sequence ID" value="MXP78442.1"/>
    <property type="molecule type" value="Genomic_DNA"/>
</dbReference>
<dbReference type="CDD" id="cd04301">
    <property type="entry name" value="NAT_SF"/>
    <property type="match status" value="1"/>
</dbReference>
<evidence type="ECO:0000259" key="1">
    <source>
        <dbReference type="PROSITE" id="PS51186"/>
    </source>
</evidence>
<dbReference type="InterPro" id="IPR000182">
    <property type="entry name" value="GNAT_dom"/>
</dbReference>
<feature type="domain" description="N-acetyltransferase" evidence="1">
    <location>
        <begin position="4"/>
        <end position="149"/>
    </location>
</feature>
<organism evidence="2 3">
    <name type="scientific">Sporofaciens musculi</name>
    <dbReference type="NCBI Taxonomy" id="2681861"/>
    <lineage>
        <taxon>Bacteria</taxon>
        <taxon>Bacillati</taxon>
        <taxon>Bacillota</taxon>
        <taxon>Clostridia</taxon>
        <taxon>Lachnospirales</taxon>
        <taxon>Lachnospiraceae</taxon>
        <taxon>Sporofaciens</taxon>
    </lineage>
</organism>
<comment type="caution">
    <text evidence="2">The sequence shown here is derived from an EMBL/GenBank/DDBJ whole genome shotgun (WGS) entry which is preliminary data.</text>
</comment>
<dbReference type="PANTHER" id="PTHR43617:SF38">
    <property type="entry name" value="N-ACETYLTRANSFERASE DOMAIN-CONTAINING PROTEIN"/>
    <property type="match status" value="1"/>
</dbReference>
<keyword evidence="2" id="KW-0808">Transferase</keyword>
<dbReference type="InterPro" id="IPR016181">
    <property type="entry name" value="Acyl_CoA_acyltransferase"/>
</dbReference>
<dbReference type="AlphaFoldDB" id="A0A7X3MLC1"/>
<evidence type="ECO:0000313" key="3">
    <source>
        <dbReference type="Proteomes" id="UP000460412"/>
    </source>
</evidence>
<gene>
    <name evidence="2" type="ORF">GN277_24775</name>
</gene>
<dbReference type="SUPFAM" id="SSF55729">
    <property type="entry name" value="Acyl-CoA N-acyltransferases (Nat)"/>
    <property type="match status" value="1"/>
</dbReference>
<proteinExistence type="predicted"/>
<keyword evidence="3" id="KW-1185">Reference proteome</keyword>
<protein>
    <submittedName>
        <fullName evidence="2">GNAT family N-acetyltransferase</fullName>
    </submittedName>
</protein>
<dbReference type="PROSITE" id="PS51186">
    <property type="entry name" value="GNAT"/>
    <property type="match status" value="1"/>
</dbReference>
<dbReference type="Proteomes" id="UP000460412">
    <property type="component" value="Unassembled WGS sequence"/>
</dbReference>
<dbReference type="Gene3D" id="3.40.630.30">
    <property type="match status" value="1"/>
</dbReference>
<name>A0A7X3MLC1_9FIRM</name>
<accession>A0A7X3MLC1</accession>
<dbReference type="GO" id="GO:0016747">
    <property type="term" value="F:acyltransferase activity, transferring groups other than amino-acyl groups"/>
    <property type="evidence" value="ECO:0007669"/>
    <property type="project" value="InterPro"/>
</dbReference>
<dbReference type="InterPro" id="IPR050276">
    <property type="entry name" value="MshD_Acetyltransferase"/>
</dbReference>